<dbReference type="HOGENOM" id="CLU_1358093_0_0_6"/>
<feature type="domain" description="DUF2726" evidence="1">
    <location>
        <begin position="39"/>
        <end position="160"/>
    </location>
</feature>
<dbReference type="RefSeq" id="WP_015279315.1">
    <property type="nucleotide sequence ID" value="NC_019940.1"/>
</dbReference>
<proteinExistence type="predicted"/>
<dbReference type="AlphaFoldDB" id="L0GUW9"/>
<dbReference type="InterPro" id="IPR024402">
    <property type="entry name" value="DUF2726"/>
</dbReference>
<dbReference type="Pfam" id="PF10881">
    <property type="entry name" value="DUF2726"/>
    <property type="match status" value="1"/>
</dbReference>
<evidence type="ECO:0000259" key="1">
    <source>
        <dbReference type="Pfam" id="PF10881"/>
    </source>
</evidence>
<protein>
    <recommendedName>
        <fullName evidence="1">DUF2726 domain-containing protein</fullName>
    </recommendedName>
</protein>
<name>L0GUW9_9GAMM</name>
<dbReference type="Proteomes" id="UP000010816">
    <property type="component" value="Chromosome"/>
</dbReference>
<dbReference type="OrthoDB" id="5782056at2"/>
<gene>
    <name evidence="2" type="ORF">Thimo_0295</name>
</gene>
<sequence>MTFFYLFLGLSALLLASGALAIWRLWRRQTLMPYRVEGRLFSPSEARLLTALDAAVGPGRRIFGKVPIEDVIGVERRGGRQLQERAFARLAERRFDFLICDAQSLRVLCAVDLIGDRRRLFGSRADATLERVCRAAGLPLVTVTAAEHYDPAELAEALMAAIVPLRDEVHTRPANPAEEPASQDEDRLLAELAAAIRNDTD</sequence>
<dbReference type="eggNOG" id="COG0551">
    <property type="taxonomic scope" value="Bacteria"/>
</dbReference>
<dbReference type="KEGG" id="tmb:Thimo_0295"/>
<evidence type="ECO:0000313" key="2">
    <source>
        <dbReference type="EMBL" id="AGA89165.1"/>
    </source>
</evidence>
<dbReference type="EMBL" id="CP003051">
    <property type="protein sequence ID" value="AGA89165.1"/>
    <property type="molecule type" value="Genomic_DNA"/>
</dbReference>
<keyword evidence="3" id="KW-1185">Reference proteome</keyword>
<dbReference type="PATRIC" id="fig|765912.4.peg.294"/>
<accession>L0GUW9</accession>
<reference evidence="2 3" key="1">
    <citation type="submission" date="2011-09" db="EMBL/GenBank/DDBJ databases">
        <title>Complete sequence of chromosome of Thioflavicoccus mobilis 8321.</title>
        <authorList>
            <consortium name="US DOE Joint Genome Institute"/>
            <person name="Lucas S."/>
            <person name="Han J."/>
            <person name="Lapidus A."/>
            <person name="Cheng J.-F."/>
            <person name="Goodwin L."/>
            <person name="Pitluck S."/>
            <person name="Peters L."/>
            <person name="Ovchinnikova G."/>
            <person name="Lu M."/>
            <person name="Detter J.C."/>
            <person name="Han C."/>
            <person name="Tapia R."/>
            <person name="Land M."/>
            <person name="Hauser L."/>
            <person name="Kyrpides N."/>
            <person name="Ivanova N."/>
            <person name="Pagani I."/>
            <person name="Vogl K."/>
            <person name="Liu Z."/>
            <person name="Imhoff J."/>
            <person name="Thiel V."/>
            <person name="Frigaard N.-U."/>
            <person name="Bryant D."/>
            <person name="Woyke T."/>
        </authorList>
    </citation>
    <scope>NUCLEOTIDE SEQUENCE [LARGE SCALE GENOMIC DNA]</scope>
    <source>
        <strain evidence="2 3">8321</strain>
    </source>
</reference>
<evidence type="ECO:0000313" key="3">
    <source>
        <dbReference type="Proteomes" id="UP000010816"/>
    </source>
</evidence>
<dbReference type="STRING" id="765912.Thimo_0295"/>
<organism evidence="2 3">
    <name type="scientific">Thioflavicoccus mobilis 8321</name>
    <dbReference type="NCBI Taxonomy" id="765912"/>
    <lineage>
        <taxon>Bacteria</taxon>
        <taxon>Pseudomonadati</taxon>
        <taxon>Pseudomonadota</taxon>
        <taxon>Gammaproteobacteria</taxon>
        <taxon>Chromatiales</taxon>
        <taxon>Chromatiaceae</taxon>
        <taxon>Thioflavicoccus</taxon>
    </lineage>
</organism>